<name>A0A5C4MXN0_9RHOB</name>
<dbReference type="AlphaFoldDB" id="A0A5C4MXN0"/>
<dbReference type="Gene3D" id="3.40.50.360">
    <property type="match status" value="1"/>
</dbReference>
<protein>
    <submittedName>
        <fullName evidence="2">NAD(P)H-dependent oxidoreductase</fullName>
    </submittedName>
</protein>
<dbReference type="EMBL" id="VDFU01000012">
    <property type="protein sequence ID" value="TNC49379.1"/>
    <property type="molecule type" value="Genomic_DNA"/>
</dbReference>
<dbReference type="SUPFAM" id="SSF52218">
    <property type="entry name" value="Flavoproteins"/>
    <property type="match status" value="1"/>
</dbReference>
<dbReference type="RefSeq" id="WP_139076928.1">
    <property type="nucleotide sequence ID" value="NZ_VDFU01000012.1"/>
</dbReference>
<accession>A0A5C4MXN0</accession>
<dbReference type="OrthoDB" id="9812295at2"/>
<dbReference type="GO" id="GO:0016491">
    <property type="term" value="F:oxidoreductase activity"/>
    <property type="evidence" value="ECO:0007669"/>
    <property type="project" value="InterPro"/>
</dbReference>
<evidence type="ECO:0000313" key="2">
    <source>
        <dbReference type="EMBL" id="TNC49379.1"/>
    </source>
</evidence>
<organism evidence="2 3">
    <name type="scientific">Rubellimicrobium rubrum</name>
    <dbReference type="NCBI Taxonomy" id="2585369"/>
    <lineage>
        <taxon>Bacteria</taxon>
        <taxon>Pseudomonadati</taxon>
        <taxon>Pseudomonadota</taxon>
        <taxon>Alphaproteobacteria</taxon>
        <taxon>Rhodobacterales</taxon>
        <taxon>Roseobacteraceae</taxon>
        <taxon>Rubellimicrobium</taxon>
    </lineage>
</organism>
<feature type="domain" description="NADPH-dependent FMN reductase-like" evidence="1">
    <location>
        <begin position="4"/>
        <end position="149"/>
    </location>
</feature>
<evidence type="ECO:0000259" key="1">
    <source>
        <dbReference type="Pfam" id="PF03358"/>
    </source>
</evidence>
<dbReference type="InterPro" id="IPR005025">
    <property type="entry name" value="FMN_Rdtase-like_dom"/>
</dbReference>
<comment type="caution">
    <text evidence="2">The sequence shown here is derived from an EMBL/GenBank/DDBJ whole genome shotgun (WGS) entry which is preliminary data.</text>
</comment>
<sequence length="198" mass="21400">MAPKLNIVIGSTRPGRVGPTIGQWLAEAASAHGLFEVELVDLAEVGLPLLDEPAHPRLQQYQFDHTKRWSQSVASADAFLFVTPEYDYFPPAALINAVQVLAKEWGHKPAGVVSYGGISGGLRAAQVLRQLLSNVNMHALPQTVPVPMFFQHIQDGAFHPTEPVATGTTALLDDLHKWAIALKALRVEEAQAAQTKAA</sequence>
<dbReference type="PANTHER" id="PTHR30543:SF21">
    <property type="entry name" value="NAD(P)H-DEPENDENT FMN REDUCTASE LOT6"/>
    <property type="match status" value="1"/>
</dbReference>
<dbReference type="Pfam" id="PF03358">
    <property type="entry name" value="FMN_red"/>
    <property type="match status" value="1"/>
</dbReference>
<dbReference type="GO" id="GO:0005829">
    <property type="term" value="C:cytosol"/>
    <property type="evidence" value="ECO:0007669"/>
    <property type="project" value="TreeGrafter"/>
</dbReference>
<dbReference type="PANTHER" id="PTHR30543">
    <property type="entry name" value="CHROMATE REDUCTASE"/>
    <property type="match status" value="1"/>
</dbReference>
<reference evidence="2 3" key="1">
    <citation type="submission" date="2019-06" db="EMBL/GenBank/DDBJ databases">
        <title>YIM 131921 draft genome.</title>
        <authorList>
            <person name="Jiang L."/>
        </authorList>
    </citation>
    <scope>NUCLEOTIDE SEQUENCE [LARGE SCALE GENOMIC DNA]</scope>
    <source>
        <strain evidence="2 3">YIM 131921</strain>
    </source>
</reference>
<dbReference type="Proteomes" id="UP000305887">
    <property type="component" value="Unassembled WGS sequence"/>
</dbReference>
<dbReference type="GO" id="GO:0010181">
    <property type="term" value="F:FMN binding"/>
    <property type="evidence" value="ECO:0007669"/>
    <property type="project" value="TreeGrafter"/>
</dbReference>
<dbReference type="InterPro" id="IPR050712">
    <property type="entry name" value="NAD(P)H-dep_reductase"/>
</dbReference>
<proteinExistence type="predicted"/>
<evidence type="ECO:0000313" key="3">
    <source>
        <dbReference type="Proteomes" id="UP000305887"/>
    </source>
</evidence>
<gene>
    <name evidence="2" type="ORF">FHG66_11675</name>
</gene>
<keyword evidence="3" id="KW-1185">Reference proteome</keyword>
<dbReference type="InterPro" id="IPR029039">
    <property type="entry name" value="Flavoprotein-like_sf"/>
</dbReference>